<feature type="region of interest" description="Disordered" evidence="1">
    <location>
        <begin position="1"/>
        <end position="26"/>
    </location>
</feature>
<protein>
    <submittedName>
        <fullName evidence="3">Uncharacterized protein</fullName>
    </submittedName>
</protein>
<evidence type="ECO:0000256" key="1">
    <source>
        <dbReference type="SAM" id="MobiDB-lite"/>
    </source>
</evidence>
<dbReference type="AlphaFoldDB" id="A0AAV3XHV0"/>
<reference evidence="3" key="1">
    <citation type="submission" date="2019-10" db="EMBL/GenBank/DDBJ databases">
        <title>Draft genome sequece of Microseira wollei NIES-4236.</title>
        <authorList>
            <person name="Yamaguchi H."/>
            <person name="Suzuki S."/>
            <person name="Kawachi M."/>
        </authorList>
    </citation>
    <scope>NUCLEOTIDE SEQUENCE</scope>
    <source>
        <strain evidence="3">NIES-4236</strain>
    </source>
</reference>
<feature type="transmembrane region" description="Helical" evidence="2">
    <location>
        <begin position="160"/>
        <end position="182"/>
    </location>
</feature>
<keyword evidence="2" id="KW-1133">Transmembrane helix</keyword>
<evidence type="ECO:0000313" key="3">
    <source>
        <dbReference type="EMBL" id="GET41136.1"/>
    </source>
</evidence>
<comment type="caution">
    <text evidence="3">The sequence shown here is derived from an EMBL/GenBank/DDBJ whole genome shotgun (WGS) entry which is preliminary data.</text>
</comment>
<accession>A0AAV3XHV0</accession>
<evidence type="ECO:0000313" key="4">
    <source>
        <dbReference type="Proteomes" id="UP001050975"/>
    </source>
</evidence>
<evidence type="ECO:0000256" key="2">
    <source>
        <dbReference type="SAM" id="Phobius"/>
    </source>
</evidence>
<dbReference type="EMBL" id="BLAY01000111">
    <property type="protein sequence ID" value="GET41136.1"/>
    <property type="molecule type" value="Genomic_DNA"/>
</dbReference>
<organism evidence="3 4">
    <name type="scientific">Microseira wollei NIES-4236</name>
    <dbReference type="NCBI Taxonomy" id="2530354"/>
    <lineage>
        <taxon>Bacteria</taxon>
        <taxon>Bacillati</taxon>
        <taxon>Cyanobacteriota</taxon>
        <taxon>Cyanophyceae</taxon>
        <taxon>Oscillatoriophycideae</taxon>
        <taxon>Aerosakkonematales</taxon>
        <taxon>Aerosakkonemataceae</taxon>
        <taxon>Microseira</taxon>
    </lineage>
</organism>
<proteinExistence type="predicted"/>
<name>A0AAV3XHV0_9CYAN</name>
<keyword evidence="4" id="KW-1185">Reference proteome</keyword>
<dbReference type="Proteomes" id="UP001050975">
    <property type="component" value="Unassembled WGS sequence"/>
</dbReference>
<dbReference type="RefSeq" id="WP_226587354.1">
    <property type="nucleotide sequence ID" value="NZ_BLAY01000111.1"/>
</dbReference>
<keyword evidence="2" id="KW-0812">Transmembrane</keyword>
<gene>
    <name evidence="3" type="ORF">MiSe_59480</name>
</gene>
<keyword evidence="2" id="KW-0472">Membrane</keyword>
<sequence>MGNQVTSSKSSSSGTEPATVIDIDATSNNKTNPVTRFFTAGTYEVTAIGASQGGKYDAWSLWNFTTGCDEKGENCITGWVNEYNIAAREFSINVPSTGKYATAEQALANAEGTSFTLISDGQVNFFIGDDFLSDNRGGVSLAVKKIRQAEAFPQFTSASWVLLTIISLTVIVLWLVVSVVTANHAVG</sequence>